<reference evidence="2" key="1">
    <citation type="journal article" date="2012" name="Nat. Biotechnol.">
        <title>Reference genome sequence of the model plant Setaria.</title>
        <authorList>
            <person name="Bennetzen J.L."/>
            <person name="Schmutz J."/>
            <person name="Wang H."/>
            <person name="Percifield R."/>
            <person name="Hawkins J."/>
            <person name="Pontaroli A.C."/>
            <person name="Estep M."/>
            <person name="Feng L."/>
            <person name="Vaughn J.N."/>
            <person name="Grimwood J."/>
            <person name="Jenkins J."/>
            <person name="Barry K."/>
            <person name="Lindquist E."/>
            <person name="Hellsten U."/>
            <person name="Deshpande S."/>
            <person name="Wang X."/>
            <person name="Wu X."/>
            <person name="Mitros T."/>
            <person name="Triplett J."/>
            <person name="Yang X."/>
            <person name="Ye C.Y."/>
            <person name="Mauro-Herrera M."/>
            <person name="Wang L."/>
            <person name="Li P."/>
            <person name="Sharma M."/>
            <person name="Sharma R."/>
            <person name="Ronald P.C."/>
            <person name="Panaud O."/>
            <person name="Kellogg E.A."/>
            <person name="Brutnell T.P."/>
            <person name="Doust A.N."/>
            <person name="Tuskan G.A."/>
            <person name="Rokhsar D."/>
            <person name="Devos K.M."/>
        </authorList>
    </citation>
    <scope>NUCLEOTIDE SEQUENCE [LARGE SCALE GENOMIC DNA]</scope>
    <source>
        <strain evidence="2">cv. Yugu1</strain>
    </source>
</reference>
<sequence>LSYPLPHRALDYEPAVLCHCRKKVALWISWSNDNPGRRYLKCYRCDFICWYEGPVDEFICGLLVDLRDVVWSLQCERREHKCAHL</sequence>
<dbReference type="OMA" id="VALWISW"/>
<dbReference type="Proteomes" id="UP000004995">
    <property type="component" value="Unassembled WGS sequence"/>
</dbReference>
<dbReference type="PANTHER" id="PTHR33248">
    <property type="entry name" value="ZINC ION-BINDING PROTEIN"/>
    <property type="match status" value="1"/>
</dbReference>
<dbReference type="HOGENOM" id="CLU_173626_0_0_1"/>
<organism evidence="1 2">
    <name type="scientific">Setaria italica</name>
    <name type="common">Foxtail millet</name>
    <name type="synonym">Panicum italicum</name>
    <dbReference type="NCBI Taxonomy" id="4555"/>
    <lineage>
        <taxon>Eukaryota</taxon>
        <taxon>Viridiplantae</taxon>
        <taxon>Streptophyta</taxon>
        <taxon>Embryophyta</taxon>
        <taxon>Tracheophyta</taxon>
        <taxon>Spermatophyta</taxon>
        <taxon>Magnoliopsida</taxon>
        <taxon>Liliopsida</taxon>
        <taxon>Poales</taxon>
        <taxon>Poaceae</taxon>
        <taxon>PACMAD clade</taxon>
        <taxon>Panicoideae</taxon>
        <taxon>Panicodae</taxon>
        <taxon>Paniceae</taxon>
        <taxon>Cenchrinae</taxon>
        <taxon>Setaria</taxon>
    </lineage>
</organism>
<proteinExistence type="predicted"/>
<dbReference type="EnsemblPlants" id="KQL27276">
    <property type="protein sequence ID" value="KQL27276"/>
    <property type="gene ID" value="SETIT_032648mg"/>
</dbReference>
<reference evidence="1" key="2">
    <citation type="submission" date="2018-08" db="UniProtKB">
        <authorList>
            <consortium name="EnsemblPlants"/>
        </authorList>
    </citation>
    <scope>IDENTIFICATION</scope>
    <source>
        <strain evidence="1">Yugu1</strain>
    </source>
</reference>
<dbReference type="FunCoup" id="K4A1A5">
    <property type="interactions" value="1"/>
</dbReference>
<dbReference type="Gramene" id="KQL27276">
    <property type="protein sequence ID" value="KQL27276"/>
    <property type="gene ID" value="SETIT_032648mg"/>
</dbReference>
<dbReference type="AlphaFoldDB" id="K4A1A5"/>
<dbReference type="InParanoid" id="K4A1A5"/>
<keyword evidence="2" id="KW-1185">Reference proteome</keyword>
<evidence type="ECO:0000313" key="1">
    <source>
        <dbReference type="EnsemblPlants" id="KQL27276"/>
    </source>
</evidence>
<dbReference type="EMBL" id="AGNK02001383">
    <property type="status" value="NOT_ANNOTATED_CDS"/>
    <property type="molecule type" value="Genomic_DNA"/>
</dbReference>
<name>K4A1A5_SETIT</name>
<protein>
    <submittedName>
        <fullName evidence="1">Uncharacterized protein</fullName>
    </submittedName>
</protein>
<accession>K4A1A5</accession>
<evidence type="ECO:0000313" key="2">
    <source>
        <dbReference type="Proteomes" id="UP000004995"/>
    </source>
</evidence>